<feature type="signal peptide" evidence="1">
    <location>
        <begin position="1"/>
        <end position="25"/>
    </location>
</feature>
<protein>
    <recommendedName>
        <fullName evidence="4">Dickkopf N-terminal cysteine-rich domain-containing protein</fullName>
    </recommendedName>
</protein>
<organism evidence="2 3">
    <name type="scientific">Tilletia horrida</name>
    <dbReference type="NCBI Taxonomy" id="155126"/>
    <lineage>
        <taxon>Eukaryota</taxon>
        <taxon>Fungi</taxon>
        <taxon>Dikarya</taxon>
        <taxon>Basidiomycota</taxon>
        <taxon>Ustilaginomycotina</taxon>
        <taxon>Exobasidiomycetes</taxon>
        <taxon>Tilletiales</taxon>
        <taxon>Tilletiaceae</taxon>
        <taxon>Tilletia</taxon>
    </lineage>
</organism>
<gene>
    <name evidence="2" type="ORF">OC842_003224</name>
</gene>
<feature type="chain" id="PRO_5042969934" description="Dickkopf N-terminal cysteine-rich domain-containing protein" evidence="1">
    <location>
        <begin position="26"/>
        <end position="220"/>
    </location>
</feature>
<keyword evidence="3" id="KW-1185">Reference proteome</keyword>
<evidence type="ECO:0000256" key="1">
    <source>
        <dbReference type="SAM" id="SignalP"/>
    </source>
</evidence>
<dbReference type="Proteomes" id="UP001176521">
    <property type="component" value="Unassembled WGS sequence"/>
</dbReference>
<proteinExistence type="predicted"/>
<dbReference type="AlphaFoldDB" id="A0AAN6GEF0"/>
<accession>A0AAN6GEF0</accession>
<evidence type="ECO:0000313" key="3">
    <source>
        <dbReference type="Proteomes" id="UP001176521"/>
    </source>
</evidence>
<evidence type="ECO:0000313" key="2">
    <source>
        <dbReference type="EMBL" id="KAK0532647.1"/>
    </source>
</evidence>
<sequence>MLGFLKAHNRKLAPALLVALQLVTASPLSFEDDQREALSTGSLYPDELCQKNASCVSGRCSRTWLVFDDSFTYYYFPDTDPARCEHLTAGESGCRTFRDCTLEICKDGVCEPGQTGDRCSINYQCKDLCGLDGRCFKPSKPSNQGAGEPCKASSDCLSNTCESQQDVARPLLTDPSMTAKTVDTICSPSPEGRGCHTTSDCEEGGVCELGVCTVIKDGEP</sequence>
<name>A0AAN6GEF0_9BASI</name>
<evidence type="ECO:0008006" key="4">
    <source>
        <dbReference type="Google" id="ProtNLM"/>
    </source>
</evidence>
<dbReference type="EMBL" id="JAPDMQ010000155">
    <property type="protein sequence ID" value="KAK0532647.1"/>
    <property type="molecule type" value="Genomic_DNA"/>
</dbReference>
<comment type="caution">
    <text evidence="2">The sequence shown here is derived from an EMBL/GenBank/DDBJ whole genome shotgun (WGS) entry which is preliminary data.</text>
</comment>
<reference evidence="2" key="1">
    <citation type="journal article" date="2023" name="PhytoFront">
        <title>Draft Genome Resources of Seven Strains of Tilletia horrida, Causal Agent of Kernel Smut of Rice.</title>
        <authorList>
            <person name="Khanal S."/>
            <person name="Antony Babu S."/>
            <person name="Zhou X.G."/>
        </authorList>
    </citation>
    <scope>NUCLEOTIDE SEQUENCE</scope>
    <source>
        <strain evidence="2">TX3</strain>
    </source>
</reference>
<keyword evidence="1" id="KW-0732">Signal</keyword>